<dbReference type="Gene3D" id="1.10.1130.10">
    <property type="entry name" value="Flavocytochrome C3, Chain A"/>
    <property type="match status" value="1"/>
</dbReference>
<dbReference type="NCBIfam" id="TIGR01813">
    <property type="entry name" value="flavo_cyto_c"/>
    <property type="match status" value="1"/>
</dbReference>
<evidence type="ECO:0000313" key="16">
    <source>
        <dbReference type="EMBL" id="QIZ78898.1"/>
    </source>
</evidence>
<comment type="catalytic activity">
    <reaction evidence="12">
        <text>2 Fe(III)-[cytochrome c] + succinate = fumarate + 2 Fe(II)-[cytochrome c] + 2 H(+)</text>
        <dbReference type="Rhea" id="RHEA:77903"/>
        <dbReference type="Rhea" id="RHEA-COMP:10350"/>
        <dbReference type="Rhea" id="RHEA-COMP:14399"/>
        <dbReference type="ChEBI" id="CHEBI:15378"/>
        <dbReference type="ChEBI" id="CHEBI:29033"/>
        <dbReference type="ChEBI" id="CHEBI:29034"/>
        <dbReference type="ChEBI" id="CHEBI:29806"/>
        <dbReference type="ChEBI" id="CHEBI:30031"/>
        <dbReference type="EC" id="1.3.2.4"/>
    </reaction>
</comment>
<accession>A0A6H1UJ96</accession>
<reference evidence="16 17" key="1">
    <citation type="submission" date="2020-04" db="EMBL/GenBank/DDBJ databases">
        <title>Ferrimonas sp. S7 isolated from sea water.</title>
        <authorList>
            <person name="Bae S.S."/>
            <person name="Baek K."/>
        </authorList>
    </citation>
    <scope>NUCLEOTIDE SEQUENCE [LARGE SCALE GENOMIC DNA]</scope>
    <source>
        <strain evidence="16 17">S7</strain>
    </source>
</reference>
<keyword evidence="3" id="KW-0813">Transport</keyword>
<keyword evidence="5 12" id="KW-0285">Flavoprotein</keyword>
<dbReference type="AlphaFoldDB" id="A0A6H1UJ96"/>
<evidence type="ECO:0000256" key="3">
    <source>
        <dbReference type="ARBA" id="ARBA00022448"/>
    </source>
</evidence>
<dbReference type="SUPFAM" id="SSF56425">
    <property type="entry name" value="Succinate dehydrogenase/fumarate reductase flavoprotein, catalytic domain"/>
    <property type="match status" value="1"/>
</dbReference>
<evidence type="ECO:0000259" key="14">
    <source>
        <dbReference type="Pfam" id="PF00890"/>
    </source>
</evidence>
<feature type="domain" description="Tetrahaem cytochrome" evidence="15">
    <location>
        <begin position="33"/>
        <end position="115"/>
    </location>
</feature>
<dbReference type="Proteomes" id="UP000501602">
    <property type="component" value="Chromosome"/>
</dbReference>
<evidence type="ECO:0000256" key="4">
    <source>
        <dbReference type="ARBA" id="ARBA00022617"/>
    </source>
</evidence>
<keyword evidence="7" id="KW-0574">Periplasm</keyword>
<feature type="chain" id="PRO_5026378461" description="Fumarate reductase" evidence="12">
    <location>
        <begin position="25"/>
        <end position="596"/>
    </location>
</feature>
<evidence type="ECO:0000256" key="6">
    <source>
        <dbReference type="ARBA" id="ARBA00022723"/>
    </source>
</evidence>
<proteinExistence type="inferred from homology"/>
<organism evidence="16 17">
    <name type="scientific">Ferrimonas lipolytica</name>
    <dbReference type="NCBI Taxonomy" id="2724191"/>
    <lineage>
        <taxon>Bacteria</taxon>
        <taxon>Pseudomonadati</taxon>
        <taxon>Pseudomonadota</taxon>
        <taxon>Gammaproteobacteria</taxon>
        <taxon>Alteromonadales</taxon>
        <taxon>Ferrimonadaceae</taxon>
        <taxon>Ferrimonas</taxon>
    </lineage>
</organism>
<dbReference type="GO" id="GO:0016491">
    <property type="term" value="F:oxidoreductase activity"/>
    <property type="evidence" value="ECO:0007669"/>
    <property type="project" value="UniProtKB-KW"/>
</dbReference>
<dbReference type="SUPFAM" id="SSF51905">
    <property type="entry name" value="FAD/NAD(P)-binding domain"/>
    <property type="match status" value="1"/>
</dbReference>
<evidence type="ECO:0000256" key="8">
    <source>
        <dbReference type="ARBA" id="ARBA00022827"/>
    </source>
</evidence>
<comment type="subcellular location">
    <subcellularLocation>
        <location evidence="2">Periplasm</location>
    </subcellularLocation>
</comment>
<evidence type="ECO:0000256" key="7">
    <source>
        <dbReference type="ARBA" id="ARBA00022764"/>
    </source>
</evidence>
<dbReference type="InterPro" id="IPR050315">
    <property type="entry name" value="FAD-oxidoreductase_2"/>
</dbReference>
<evidence type="ECO:0000256" key="1">
    <source>
        <dbReference type="ARBA" id="ARBA00001926"/>
    </source>
</evidence>
<evidence type="ECO:0000259" key="15">
    <source>
        <dbReference type="Pfam" id="PF14537"/>
    </source>
</evidence>
<dbReference type="InterPro" id="IPR036280">
    <property type="entry name" value="Multihaem_cyt_sf"/>
</dbReference>
<keyword evidence="9" id="KW-0249">Electron transport</keyword>
<dbReference type="InterPro" id="IPR010960">
    <property type="entry name" value="Flavocytochrome_c"/>
</dbReference>
<comment type="similarity">
    <text evidence="12">Belongs to the FAD-dependent oxidoreductase 2 family. FRD/SDH subfamily.</text>
</comment>
<evidence type="ECO:0000256" key="12">
    <source>
        <dbReference type="RuleBase" id="RU366062"/>
    </source>
</evidence>
<keyword evidence="12" id="KW-0732">Signal</keyword>
<dbReference type="GO" id="GO:0042597">
    <property type="term" value="C:periplasmic space"/>
    <property type="evidence" value="ECO:0007669"/>
    <property type="project" value="UniProtKB-SubCell"/>
</dbReference>
<keyword evidence="17" id="KW-1185">Reference proteome</keyword>
<evidence type="ECO:0000256" key="11">
    <source>
        <dbReference type="ARBA" id="ARBA00023004"/>
    </source>
</evidence>
<comment type="cofactor">
    <cofactor evidence="1">
        <name>heme c</name>
        <dbReference type="ChEBI" id="CHEBI:61717"/>
    </cofactor>
</comment>
<dbReference type="Pfam" id="PF00890">
    <property type="entry name" value="FAD_binding_2"/>
    <property type="match status" value="1"/>
</dbReference>
<dbReference type="InterPro" id="IPR027477">
    <property type="entry name" value="Succ_DH/fumarate_Rdtase_cat_sf"/>
</dbReference>
<keyword evidence="8 12" id="KW-0274">FAD</keyword>
<gene>
    <name evidence="16" type="ORF">HER31_12400</name>
</gene>
<dbReference type="EC" id="1.3.2.4" evidence="12"/>
<dbReference type="KEGG" id="fes:HER31_12400"/>
<dbReference type="InterPro" id="IPR036188">
    <property type="entry name" value="FAD/NAD-bd_sf"/>
</dbReference>
<dbReference type="PANTHER" id="PTHR43400:SF7">
    <property type="entry name" value="FAD-DEPENDENT OXIDOREDUCTASE 2 FAD BINDING DOMAIN-CONTAINING PROTEIN"/>
    <property type="match status" value="1"/>
</dbReference>
<dbReference type="PRINTS" id="PR00368">
    <property type="entry name" value="FADPNR"/>
</dbReference>
<dbReference type="SUPFAM" id="SSF48695">
    <property type="entry name" value="Multiheme cytochromes"/>
    <property type="match status" value="1"/>
</dbReference>
<dbReference type="Pfam" id="PF14537">
    <property type="entry name" value="Cytochrom_c3_2"/>
    <property type="match status" value="1"/>
</dbReference>
<comment type="cofactor">
    <cofactor evidence="12">
        <name>FAD</name>
        <dbReference type="ChEBI" id="CHEBI:57692"/>
    </cofactor>
    <text evidence="12">Binds 1 FAD per subunit.</text>
</comment>
<dbReference type="InterPro" id="IPR003953">
    <property type="entry name" value="FAD-dep_OxRdtase_2_FAD-bd"/>
</dbReference>
<feature type="signal peptide" evidence="12">
    <location>
        <begin position="1"/>
        <end position="24"/>
    </location>
</feature>
<dbReference type="InterPro" id="IPR012286">
    <property type="entry name" value="Tetrahaem_cytochrome"/>
</dbReference>
<evidence type="ECO:0000256" key="5">
    <source>
        <dbReference type="ARBA" id="ARBA00022630"/>
    </source>
</evidence>
<dbReference type="FunFam" id="1.10.1130.10:FF:000003">
    <property type="entry name" value="Fumarate reductase flavoprotein subunit"/>
    <property type="match status" value="1"/>
</dbReference>
<keyword evidence="10 12" id="KW-0560">Oxidoreductase</keyword>
<dbReference type="EMBL" id="CP051180">
    <property type="protein sequence ID" value="QIZ78898.1"/>
    <property type="molecule type" value="Genomic_DNA"/>
</dbReference>
<sequence>MKLKLATLSAAVVLGLSLTAPVQAESGQALAKFHAEMGGCDSCHVGEKIKDIKANLTDSQTHENAQCQDCHGSYQELANDELEFDPHTSHLGEINCTSCHVGHSKPELTCNRCHSFDDMEMPFADSKEKKAWNGDWNQKKIQKAIDKGPVETVDVIVVGGGSAGFNAAISAKEAGANVVLFEKNEYTGGNSMLAAGGINAVGTPQQKAKGIEDSVEWYAEDAMKGGRYQNDPKLVQILSERSADAVKWLEDLGANMDDLKRSGGARVERTHRPSGGHSVGPHIIDTLRKAAEQRDIPVRVNSRVEKIVLNDDKSIAGVVVHGRHSGYNMIAADSVVLATGGYGMNKEMIAYYRPTFADMTSSNNVTATGDGITLAKEIGASMTDIDWVQAHPTIGKDSRILVSETVRGVGAIMVNTDGQRFINELTTRDRASDAILKTEAQWAWLVFDEQLVEKKKMVRGYDHLGMLSKSDTIKGLAEITGMKDLVKTATDYNQYQANGKDDAFGREDMPLNLSKPPYYAVRVQPGIHHVMGGVAVDTDANVLNLQSWKMDGLYAAGEVTGGVHGYNRLGGNAIADTVVFGRIAGENAAKFAKEKK</sequence>
<name>A0A6H1UJ96_9GAMM</name>
<keyword evidence="6" id="KW-0479">Metal-binding</keyword>
<keyword evidence="11" id="KW-0408">Iron</keyword>
<keyword evidence="4" id="KW-0349">Heme</keyword>
<dbReference type="Gene3D" id="3.90.700.10">
    <property type="entry name" value="Succinate dehydrogenase/fumarate reductase flavoprotein, catalytic domain"/>
    <property type="match status" value="1"/>
</dbReference>
<evidence type="ECO:0000256" key="13">
    <source>
        <dbReference type="SAM" id="MobiDB-lite"/>
    </source>
</evidence>
<feature type="region of interest" description="Disordered" evidence="13">
    <location>
        <begin position="263"/>
        <end position="282"/>
    </location>
</feature>
<protein>
    <recommendedName>
        <fullName evidence="12">Fumarate reductase</fullName>
        <ecNumber evidence="12">1.3.2.4</ecNumber>
    </recommendedName>
</protein>
<feature type="domain" description="FAD-dependent oxidoreductase 2 FAD-binding" evidence="14">
    <location>
        <begin position="154"/>
        <end position="573"/>
    </location>
</feature>
<evidence type="ECO:0000256" key="2">
    <source>
        <dbReference type="ARBA" id="ARBA00004418"/>
    </source>
</evidence>
<dbReference type="PANTHER" id="PTHR43400">
    <property type="entry name" value="FUMARATE REDUCTASE"/>
    <property type="match status" value="1"/>
</dbReference>
<evidence type="ECO:0000256" key="10">
    <source>
        <dbReference type="ARBA" id="ARBA00023002"/>
    </source>
</evidence>
<evidence type="ECO:0000313" key="17">
    <source>
        <dbReference type="Proteomes" id="UP000501602"/>
    </source>
</evidence>
<evidence type="ECO:0000256" key="9">
    <source>
        <dbReference type="ARBA" id="ARBA00022982"/>
    </source>
</evidence>
<dbReference type="GO" id="GO:0010181">
    <property type="term" value="F:FMN binding"/>
    <property type="evidence" value="ECO:0007669"/>
    <property type="project" value="InterPro"/>
</dbReference>
<dbReference type="Gene3D" id="3.50.50.60">
    <property type="entry name" value="FAD/NAD(P)-binding domain"/>
    <property type="match status" value="1"/>
</dbReference>
<dbReference type="GO" id="GO:0046872">
    <property type="term" value="F:metal ion binding"/>
    <property type="evidence" value="ECO:0007669"/>
    <property type="project" value="UniProtKB-KW"/>
</dbReference>